<reference evidence="2 3" key="1">
    <citation type="submission" date="2022-03" db="EMBL/GenBank/DDBJ databases">
        <title>Complete genome analysis of Roseomonas KG 17.1 : a prolific producer of plant growth promoters.</title>
        <authorList>
            <person name="Saadouli I."/>
            <person name="Najjari A."/>
            <person name="Mosbah A."/>
            <person name="Ouzari H.I."/>
        </authorList>
    </citation>
    <scope>NUCLEOTIDE SEQUENCE [LARGE SCALE GENOMIC DNA]</scope>
    <source>
        <strain evidence="2 3">KG17-1</strain>
    </source>
</reference>
<evidence type="ECO:0000313" key="2">
    <source>
        <dbReference type="EMBL" id="MCI0755168.1"/>
    </source>
</evidence>
<evidence type="ECO:0000313" key="3">
    <source>
        <dbReference type="Proteomes" id="UP001201985"/>
    </source>
</evidence>
<dbReference type="Gene3D" id="3.20.20.140">
    <property type="entry name" value="Metal-dependent hydrolases"/>
    <property type="match status" value="1"/>
</dbReference>
<dbReference type="SUPFAM" id="SSF51556">
    <property type="entry name" value="Metallo-dependent hydrolases"/>
    <property type="match status" value="1"/>
</dbReference>
<comment type="caution">
    <text evidence="2">The sequence shown here is derived from an EMBL/GenBank/DDBJ whole genome shotgun (WGS) entry which is preliminary data.</text>
</comment>
<dbReference type="Proteomes" id="UP001201985">
    <property type="component" value="Unassembled WGS sequence"/>
</dbReference>
<proteinExistence type="predicted"/>
<dbReference type="InterPro" id="IPR032466">
    <property type="entry name" value="Metal_Hydrolase"/>
</dbReference>
<dbReference type="InterPro" id="IPR006680">
    <property type="entry name" value="Amidohydro-rel"/>
</dbReference>
<dbReference type="PANTHER" id="PTHR35563">
    <property type="entry name" value="BARREL METAL-DEPENDENT HYDROLASE, PUTATIVE (AFU_ORTHOLOGUE AFUA_1G16240)-RELATED"/>
    <property type="match status" value="1"/>
</dbReference>
<name>A0ABS9W815_9PROT</name>
<dbReference type="RefSeq" id="WP_120008693.1">
    <property type="nucleotide sequence ID" value="NZ_JALBUU010000028.1"/>
</dbReference>
<dbReference type="Pfam" id="PF04909">
    <property type="entry name" value="Amidohydro_2"/>
    <property type="match status" value="1"/>
</dbReference>
<organism evidence="2 3">
    <name type="scientific">Teichococcus vastitatis</name>
    <dbReference type="NCBI Taxonomy" id="2307076"/>
    <lineage>
        <taxon>Bacteria</taxon>
        <taxon>Pseudomonadati</taxon>
        <taxon>Pseudomonadota</taxon>
        <taxon>Alphaproteobacteria</taxon>
        <taxon>Acetobacterales</taxon>
        <taxon>Roseomonadaceae</taxon>
        <taxon>Roseomonas</taxon>
    </lineage>
</organism>
<protein>
    <submittedName>
        <fullName evidence="2">Amidohydrolase family protein</fullName>
    </submittedName>
</protein>
<accession>A0ABS9W815</accession>
<dbReference type="EMBL" id="JALBUU010000028">
    <property type="protein sequence ID" value="MCI0755168.1"/>
    <property type="molecule type" value="Genomic_DNA"/>
</dbReference>
<dbReference type="PANTHER" id="PTHR35563:SF2">
    <property type="entry name" value="BARREL METAL-DEPENDENT HYDROLASE, PUTATIVE (AFU_ORTHOLOGUE AFUA_1G16240)-RELATED"/>
    <property type="match status" value="1"/>
</dbReference>
<feature type="domain" description="Amidohydrolase-related" evidence="1">
    <location>
        <begin position="7"/>
        <end position="251"/>
    </location>
</feature>
<dbReference type="InterPro" id="IPR052358">
    <property type="entry name" value="Aro_Compnd_Degr_Hydrolases"/>
</dbReference>
<sequence>MSNPPIIDAHFHIFDPRFPLPGNDGYVPPRFTAQDYRAATAGFDLRGGVVVAASTHGLDPAPLVAAMRDLGPGFVAVVNADPDLSDVALRALADAGVRGLRHNLYRGVAASVRDELALAERGWSVAGLHTQVYADAALLRPFADRLATLGPRLVIDHLGMTEAGLPMVLDLVEAGAKVKATGFGRVSLDVPRALGEIARRSASALMFGTDLPSTRAARPFRSSDVTLLREVLGEELAAAALHGNAAAYYRLPGTRREGPGAFRGRSAASPASR</sequence>
<evidence type="ECO:0000259" key="1">
    <source>
        <dbReference type="Pfam" id="PF04909"/>
    </source>
</evidence>
<gene>
    <name evidence="2" type="ORF">MON41_15725</name>
</gene>
<keyword evidence="3" id="KW-1185">Reference proteome</keyword>